<evidence type="ECO:0000256" key="6">
    <source>
        <dbReference type="ARBA" id="ARBA00023125"/>
    </source>
</evidence>
<evidence type="ECO:0000256" key="4">
    <source>
        <dbReference type="ARBA" id="ARBA00022691"/>
    </source>
</evidence>
<dbReference type="STRING" id="751945.Theos_1569"/>
<dbReference type="PANTHER" id="PTHR33841">
    <property type="entry name" value="DNA METHYLTRANSFERASE YEEA-RELATED"/>
    <property type="match status" value="1"/>
</dbReference>
<feature type="transmembrane region" description="Helical" evidence="8">
    <location>
        <begin position="136"/>
        <end position="154"/>
    </location>
</feature>
<evidence type="ECO:0000313" key="11">
    <source>
        <dbReference type="EMBL" id="AFV76597.1"/>
    </source>
</evidence>
<dbReference type="InterPro" id="IPR011639">
    <property type="entry name" value="MethylTrfase_TaqI-like_dom"/>
</dbReference>
<evidence type="ECO:0000256" key="2">
    <source>
        <dbReference type="ARBA" id="ARBA00022603"/>
    </source>
</evidence>
<dbReference type="InterPro" id="IPR002052">
    <property type="entry name" value="DNA_methylase_N6_adenine_CS"/>
</dbReference>
<accession>K7RJK8</accession>
<gene>
    <name evidence="11" type="ORF">Theos_1569</name>
</gene>
<dbReference type="Proteomes" id="UP000000211">
    <property type="component" value="Chromosome"/>
</dbReference>
<evidence type="ECO:0000259" key="9">
    <source>
        <dbReference type="Pfam" id="PF07669"/>
    </source>
</evidence>
<dbReference type="InterPro" id="IPR029063">
    <property type="entry name" value="SAM-dependent_MTases_sf"/>
</dbReference>
<reference evidence="11 12" key="1">
    <citation type="journal article" date="2013" name="Genome Announc.">
        <title>Whole Genome Sequencing of Thermus oshimai JL-2 and Thermus thermophilus JL-18, Incomplete Denitrifiers from the United States Great Basin.</title>
        <authorList>
            <person name="Murugapiran S.K."/>
            <person name="Huntemann M."/>
            <person name="Wei C.L."/>
            <person name="Han J."/>
            <person name="Detter J.C."/>
            <person name="Han C.S."/>
            <person name="Erkkila T.H."/>
            <person name="Teshima H."/>
            <person name="Chen A."/>
            <person name="Kyrpides N."/>
            <person name="Mavrommatis K."/>
            <person name="Markowitz V."/>
            <person name="Szeto E."/>
            <person name="Ivanova N."/>
            <person name="Pagani I."/>
            <person name="Lam J."/>
            <person name="McDonald A.I."/>
            <person name="Dodsworth J.A."/>
            <person name="Pati A."/>
            <person name="Goodwin L."/>
            <person name="Peters L."/>
            <person name="Pitluck S."/>
            <person name="Woyke T."/>
            <person name="Hedlund B.P."/>
        </authorList>
    </citation>
    <scope>NUCLEOTIDE SEQUENCE</scope>
    <source>
        <strain evidence="11 12">JL-2</strain>
    </source>
</reference>
<dbReference type="Gene3D" id="3.90.220.10">
    <property type="entry name" value="Adenine-n6-DNA-methyltransferase Taqi, Chain A, domain 2"/>
    <property type="match status" value="1"/>
</dbReference>
<evidence type="ECO:0000256" key="7">
    <source>
        <dbReference type="ARBA" id="ARBA00047942"/>
    </source>
</evidence>
<keyword evidence="2 11" id="KW-0489">Methyltransferase</keyword>
<keyword evidence="12" id="KW-1185">Reference proteome</keyword>
<protein>
    <recommendedName>
        <fullName evidence="1">site-specific DNA-methyltransferase (adenine-specific)</fullName>
        <ecNumber evidence="1">2.1.1.72</ecNumber>
    </recommendedName>
</protein>
<dbReference type="PATRIC" id="fig|751945.3.peg.1547"/>
<dbReference type="REBASE" id="55645">
    <property type="entry name" value="M.TosJL2ORF1569P"/>
</dbReference>
<dbReference type="SUPFAM" id="SSF53335">
    <property type="entry name" value="S-adenosyl-L-methionine-dependent methyltransferases"/>
    <property type="match status" value="1"/>
</dbReference>
<evidence type="ECO:0000256" key="1">
    <source>
        <dbReference type="ARBA" id="ARBA00011900"/>
    </source>
</evidence>
<dbReference type="EC" id="2.1.1.72" evidence="1"/>
<dbReference type="SUPFAM" id="SSF116734">
    <property type="entry name" value="DNA methylase specificity domain"/>
    <property type="match status" value="1"/>
</dbReference>
<sequence>MRRARGQVPTPPELVARMVALARPWAGGLRVLEPGCGRCPFLRAFREAYGAGFRFVGVERFPEALDPPPFAEVHLADFLGFQGGPFDLILANPPYGAPGAGIGLGEAERRAYRKRFATWYGRYNLYGAFLEQGVRLLAPGGVLVYVVPAGWMVLDEFRRLRRFLALEGGLEVFYLGRAFPGLKVRATVVRFTKGGRGLKLYQGFEEELWVDPDWQGGMVRFPHPKALALEREGVPLGELFEIRFAARSPELKRHPLTRTAPGPGLVPVLTGRNLKPGHIDYETPYSGLFFPKERAGLLKPFYARPHLVVGHTRHGKVVAAFDERAYPWREEFHLLPKGTPLPERRMAALVEYLNGPEVQGYYQGLYRDAVPHLTRSMLERLPLPRDLLLLRKSVCPNGQSD</sequence>
<dbReference type="OrthoDB" id="9814572at2"/>
<keyword evidence="8" id="KW-1133">Transmembrane helix</keyword>
<dbReference type="InterPro" id="IPR025931">
    <property type="entry name" value="TaqI_C"/>
</dbReference>
<dbReference type="Pfam" id="PF07669">
    <property type="entry name" value="Eco57I"/>
    <property type="match status" value="1"/>
</dbReference>
<dbReference type="EMBL" id="CP003249">
    <property type="protein sequence ID" value="AFV76597.1"/>
    <property type="molecule type" value="Genomic_DNA"/>
</dbReference>
<feature type="domain" description="Type II methyltransferase M.TaqI-like" evidence="9">
    <location>
        <begin position="81"/>
        <end position="164"/>
    </location>
</feature>
<keyword evidence="5" id="KW-0680">Restriction system</keyword>
<dbReference type="PANTHER" id="PTHR33841:SF6">
    <property type="entry name" value="TYPE II METHYLTRANSFERASE M.HINDII"/>
    <property type="match status" value="1"/>
</dbReference>
<dbReference type="GO" id="GO:0009007">
    <property type="term" value="F:site-specific DNA-methyltransferase (adenine-specific) activity"/>
    <property type="evidence" value="ECO:0007669"/>
    <property type="project" value="UniProtKB-EC"/>
</dbReference>
<dbReference type="PROSITE" id="PS00092">
    <property type="entry name" value="N6_MTASE"/>
    <property type="match status" value="1"/>
</dbReference>
<dbReference type="InterPro" id="IPR050953">
    <property type="entry name" value="N4_N6_ade-DNA_methylase"/>
</dbReference>
<comment type="catalytic activity">
    <reaction evidence="7">
        <text>a 2'-deoxyadenosine in DNA + S-adenosyl-L-methionine = an N(6)-methyl-2'-deoxyadenosine in DNA + S-adenosyl-L-homocysteine + H(+)</text>
        <dbReference type="Rhea" id="RHEA:15197"/>
        <dbReference type="Rhea" id="RHEA-COMP:12418"/>
        <dbReference type="Rhea" id="RHEA-COMP:12419"/>
        <dbReference type="ChEBI" id="CHEBI:15378"/>
        <dbReference type="ChEBI" id="CHEBI:57856"/>
        <dbReference type="ChEBI" id="CHEBI:59789"/>
        <dbReference type="ChEBI" id="CHEBI:90615"/>
        <dbReference type="ChEBI" id="CHEBI:90616"/>
        <dbReference type="EC" id="2.1.1.72"/>
    </reaction>
</comment>
<evidence type="ECO:0000313" key="12">
    <source>
        <dbReference type="Proteomes" id="UP000000211"/>
    </source>
</evidence>
<keyword evidence="8" id="KW-0812">Transmembrane</keyword>
<dbReference type="KEGG" id="tos:Theos_1569"/>
<dbReference type="GO" id="GO:0032259">
    <property type="term" value="P:methylation"/>
    <property type="evidence" value="ECO:0007669"/>
    <property type="project" value="UniProtKB-KW"/>
</dbReference>
<evidence type="ECO:0000256" key="8">
    <source>
        <dbReference type="SAM" id="Phobius"/>
    </source>
</evidence>
<dbReference type="Gene3D" id="3.40.50.150">
    <property type="entry name" value="Vaccinia Virus protein VP39"/>
    <property type="match status" value="1"/>
</dbReference>
<organism evidence="11 12">
    <name type="scientific">Thermus oshimai JL-2</name>
    <dbReference type="NCBI Taxonomy" id="751945"/>
    <lineage>
        <taxon>Bacteria</taxon>
        <taxon>Thermotogati</taxon>
        <taxon>Deinococcota</taxon>
        <taxon>Deinococci</taxon>
        <taxon>Thermales</taxon>
        <taxon>Thermaceae</taxon>
        <taxon>Thermus</taxon>
    </lineage>
</organism>
<keyword evidence="6" id="KW-0238">DNA-binding</keyword>
<keyword evidence="4" id="KW-0949">S-adenosyl-L-methionine</keyword>
<dbReference type="GO" id="GO:0009307">
    <property type="term" value="P:DNA restriction-modification system"/>
    <property type="evidence" value="ECO:0007669"/>
    <property type="project" value="UniProtKB-KW"/>
</dbReference>
<evidence type="ECO:0000259" key="10">
    <source>
        <dbReference type="Pfam" id="PF12950"/>
    </source>
</evidence>
<proteinExistence type="predicted"/>
<dbReference type="PRINTS" id="PR00507">
    <property type="entry name" value="N12N6MTFRASE"/>
</dbReference>
<dbReference type="HOGENOM" id="CLU_681415_0_0_0"/>
<dbReference type="InterPro" id="IPR023135">
    <property type="entry name" value="N6_DNA_MeTrfase_TaqI_C"/>
</dbReference>
<dbReference type="eggNOG" id="COG0827">
    <property type="taxonomic scope" value="Bacteria"/>
</dbReference>
<evidence type="ECO:0000256" key="5">
    <source>
        <dbReference type="ARBA" id="ARBA00022747"/>
    </source>
</evidence>
<feature type="domain" description="TaqI-like C-terminal specificity" evidence="10">
    <location>
        <begin position="267"/>
        <end position="383"/>
    </location>
</feature>
<dbReference type="RefSeq" id="WP_016329777.1">
    <property type="nucleotide sequence ID" value="NC_019386.1"/>
</dbReference>
<dbReference type="AlphaFoldDB" id="K7RJK8"/>
<evidence type="ECO:0000256" key="3">
    <source>
        <dbReference type="ARBA" id="ARBA00022679"/>
    </source>
</evidence>
<dbReference type="CDD" id="cd02440">
    <property type="entry name" value="AdoMet_MTases"/>
    <property type="match status" value="1"/>
</dbReference>
<keyword evidence="8" id="KW-0472">Membrane</keyword>
<name>K7RJK8_THEOS</name>
<keyword evidence="3 11" id="KW-0808">Transferase</keyword>
<dbReference type="GO" id="GO:0003677">
    <property type="term" value="F:DNA binding"/>
    <property type="evidence" value="ECO:0007669"/>
    <property type="project" value="UniProtKB-KW"/>
</dbReference>
<dbReference type="Pfam" id="PF12950">
    <property type="entry name" value="TaqI_C"/>
    <property type="match status" value="1"/>
</dbReference>